<comment type="subcellular location">
    <subcellularLocation>
        <location evidence="1">Basolateral cell membrane</location>
        <topology evidence="1">Multi-pass membrane protein</topology>
    </subcellularLocation>
</comment>
<dbReference type="GO" id="GO:0010960">
    <property type="term" value="P:magnesium ion homeostasis"/>
    <property type="evidence" value="ECO:0007669"/>
    <property type="project" value="InterPro"/>
</dbReference>
<dbReference type="FunFam" id="3.10.580.10:FF:000006">
    <property type="entry name" value="DUF21 and CBS domain protein"/>
    <property type="match status" value="1"/>
</dbReference>
<evidence type="ECO:0000256" key="10">
    <source>
        <dbReference type="SAM" id="MobiDB-lite"/>
    </source>
</evidence>
<dbReference type="Pfam" id="PF00571">
    <property type="entry name" value="CBS"/>
    <property type="match status" value="1"/>
</dbReference>
<dbReference type="GO" id="GO:0008340">
    <property type="term" value="P:determination of adult lifespan"/>
    <property type="evidence" value="ECO:0007669"/>
    <property type="project" value="UniProtKB-ARBA"/>
</dbReference>
<keyword evidence="7 9" id="KW-0472">Membrane</keyword>
<dbReference type="GO" id="GO:1905941">
    <property type="term" value="P:positive regulation of gonad development"/>
    <property type="evidence" value="ECO:0007669"/>
    <property type="project" value="UniProtKB-ARBA"/>
</dbReference>
<proteinExistence type="inferred from homology"/>
<feature type="transmembrane region" description="Helical" evidence="11">
    <location>
        <begin position="153"/>
        <end position="171"/>
    </location>
</feature>
<accession>A0A6G1SP49</accession>
<dbReference type="PROSITE" id="PS51371">
    <property type="entry name" value="CBS"/>
    <property type="match status" value="1"/>
</dbReference>
<evidence type="ECO:0000259" key="14">
    <source>
        <dbReference type="PROSITE" id="PS51846"/>
    </source>
</evidence>
<name>A0A6G1SP49_9ACAR</name>
<keyword evidence="12" id="KW-0732">Signal</keyword>
<feature type="region of interest" description="Disordered" evidence="10">
    <location>
        <begin position="439"/>
        <end position="475"/>
    </location>
</feature>
<reference evidence="15" key="1">
    <citation type="submission" date="2018-10" db="EMBL/GenBank/DDBJ databases">
        <title>Transcriptome assembly of Aceria tosichella (Wheat curl mite) Type 2.</title>
        <authorList>
            <person name="Scully E.D."/>
            <person name="Geib S.M."/>
            <person name="Palmer N.A."/>
            <person name="Gupta A.K."/>
            <person name="Sarath G."/>
            <person name="Tatineni S."/>
        </authorList>
    </citation>
    <scope>NUCLEOTIDE SEQUENCE</scope>
    <source>
        <strain evidence="15">LincolnNE</strain>
    </source>
</reference>
<dbReference type="GO" id="GO:0032026">
    <property type="term" value="P:response to magnesium ion"/>
    <property type="evidence" value="ECO:0007669"/>
    <property type="project" value="UniProtKB-ARBA"/>
</dbReference>
<evidence type="ECO:0000259" key="13">
    <source>
        <dbReference type="PROSITE" id="PS51371"/>
    </source>
</evidence>
<protein>
    <submittedName>
        <fullName evidence="15">Metal transporter CNNM4</fullName>
    </submittedName>
</protein>
<keyword evidence="5 9" id="KW-1133">Transmembrane helix</keyword>
<evidence type="ECO:0000256" key="1">
    <source>
        <dbReference type="ARBA" id="ARBA00004554"/>
    </source>
</evidence>
<gene>
    <name evidence="15" type="primary">cnnm4_0</name>
    <name evidence="15" type="ORF">g.19600</name>
</gene>
<evidence type="ECO:0000256" key="6">
    <source>
        <dbReference type="ARBA" id="ARBA00023122"/>
    </source>
</evidence>
<dbReference type="GO" id="GO:0015693">
    <property type="term" value="P:magnesium ion transport"/>
    <property type="evidence" value="ECO:0007669"/>
    <property type="project" value="UniProtKB-ARBA"/>
</dbReference>
<dbReference type="PANTHER" id="PTHR12064:SF94">
    <property type="entry name" value="UNEXTENDED PROTEIN"/>
    <property type="match status" value="1"/>
</dbReference>
<dbReference type="SUPFAM" id="SSF54631">
    <property type="entry name" value="CBS-domain pair"/>
    <property type="match status" value="1"/>
</dbReference>
<evidence type="ECO:0000256" key="2">
    <source>
        <dbReference type="ARBA" id="ARBA00010484"/>
    </source>
</evidence>
<dbReference type="PROSITE" id="PS51846">
    <property type="entry name" value="CNNM"/>
    <property type="match status" value="1"/>
</dbReference>
<evidence type="ECO:0000256" key="4">
    <source>
        <dbReference type="ARBA" id="ARBA00022737"/>
    </source>
</evidence>
<dbReference type="GO" id="GO:0022857">
    <property type="term" value="F:transmembrane transporter activity"/>
    <property type="evidence" value="ECO:0007669"/>
    <property type="project" value="TreeGrafter"/>
</dbReference>
<dbReference type="EMBL" id="GGYP01007533">
    <property type="protein sequence ID" value="MDE52304.1"/>
    <property type="molecule type" value="Transcribed_RNA"/>
</dbReference>
<evidence type="ECO:0000256" key="9">
    <source>
        <dbReference type="PROSITE-ProRule" id="PRU01193"/>
    </source>
</evidence>
<feature type="transmembrane region" description="Helical" evidence="11">
    <location>
        <begin position="127"/>
        <end position="147"/>
    </location>
</feature>
<keyword evidence="3 9" id="KW-0812">Transmembrane</keyword>
<evidence type="ECO:0000256" key="7">
    <source>
        <dbReference type="ARBA" id="ARBA00023136"/>
    </source>
</evidence>
<sequence>MLFILNLLELSLSSSSSSGTSNELLQQAITNETQHNVQAYNHTFVAAAADENCTCNKVPKEPPSDLVIGLQYGGIVVLIFLSALFSGLVLGLLSLDVTELEILRKCGTEKERQYANTIIPMRRNSNLLLCSLVIGNVVVNSGLQWLLDSVFNGLIGFLISTICITIFGEIVPQAVCARYGLAIGAKTVWITWIVIVLTFPVAYPLSVVLDVVLGEEIAFIYDRERLQEYMKITRNYNNFDAQEVNIITGALKIKKVAVSHVMTKLKDVFMLPIETIINYQTITTIIKRGFSRVPVYERSRRNLIGVLMVKDLALVNPHVDVTLKSLIQFYKHPLILVDETHTLDIVFNHFREGKSHMAFVREHRRKDIIGIVTLEDIIEEVLQVEINDETDIVTDNRELRLRPDAQIPPDLDQLHVHLADAIARRRAKERQATIQQVVARTANKAPQGLPNPQGTRSSSRTKKSNRQAHDQHTIS</sequence>
<dbReference type="InterPro" id="IPR045095">
    <property type="entry name" value="ACDP"/>
</dbReference>
<feature type="domain" description="CBS" evidence="13">
    <location>
        <begin position="330"/>
        <end position="389"/>
    </location>
</feature>
<dbReference type="InterPro" id="IPR000644">
    <property type="entry name" value="CBS_dom"/>
</dbReference>
<feature type="transmembrane region" description="Helical" evidence="11">
    <location>
        <begin position="183"/>
        <end position="203"/>
    </location>
</feature>
<feature type="domain" description="CNNM transmembrane" evidence="14">
    <location>
        <begin position="64"/>
        <end position="243"/>
    </location>
</feature>
<evidence type="ECO:0000256" key="3">
    <source>
        <dbReference type="ARBA" id="ARBA00022692"/>
    </source>
</evidence>
<dbReference type="AlphaFoldDB" id="A0A6G1SP49"/>
<keyword evidence="4" id="KW-0677">Repeat</keyword>
<feature type="signal peptide" evidence="12">
    <location>
        <begin position="1"/>
        <end position="19"/>
    </location>
</feature>
<feature type="transmembrane region" description="Helical" evidence="11">
    <location>
        <begin position="72"/>
        <end position="95"/>
    </location>
</feature>
<feature type="chain" id="PRO_5026085420" evidence="12">
    <location>
        <begin position="20"/>
        <end position="475"/>
    </location>
</feature>
<keyword evidence="6 8" id="KW-0129">CBS domain</keyword>
<dbReference type="InterPro" id="IPR044751">
    <property type="entry name" value="Ion_transp-like_CBS"/>
</dbReference>
<comment type="similarity">
    <text evidence="2">Belongs to the ACDP family.</text>
</comment>
<dbReference type="GO" id="GO:0016323">
    <property type="term" value="C:basolateral plasma membrane"/>
    <property type="evidence" value="ECO:0007669"/>
    <property type="project" value="UniProtKB-SubCell"/>
</dbReference>
<evidence type="ECO:0000256" key="11">
    <source>
        <dbReference type="SAM" id="Phobius"/>
    </source>
</evidence>
<dbReference type="InterPro" id="IPR002550">
    <property type="entry name" value="CNNM"/>
</dbReference>
<dbReference type="InterPro" id="IPR046342">
    <property type="entry name" value="CBS_dom_sf"/>
</dbReference>
<organism evidence="15">
    <name type="scientific">Aceria tosichella</name>
    <name type="common">wheat curl mite</name>
    <dbReference type="NCBI Taxonomy" id="561515"/>
    <lineage>
        <taxon>Eukaryota</taxon>
        <taxon>Metazoa</taxon>
        <taxon>Ecdysozoa</taxon>
        <taxon>Arthropoda</taxon>
        <taxon>Chelicerata</taxon>
        <taxon>Arachnida</taxon>
        <taxon>Acari</taxon>
        <taxon>Acariformes</taxon>
        <taxon>Trombidiformes</taxon>
        <taxon>Prostigmata</taxon>
        <taxon>Eupodina</taxon>
        <taxon>Eriophyoidea</taxon>
        <taxon>Eriophyidae</taxon>
        <taxon>Eriophyinae</taxon>
        <taxon>Aceriini</taxon>
        <taxon>Aceria</taxon>
    </lineage>
</organism>
<dbReference type="GO" id="GO:0040018">
    <property type="term" value="P:positive regulation of multicellular organism growth"/>
    <property type="evidence" value="ECO:0007669"/>
    <property type="project" value="UniProtKB-ARBA"/>
</dbReference>
<dbReference type="PANTHER" id="PTHR12064">
    <property type="entry name" value="METAL TRANSPORTER CNNM"/>
    <property type="match status" value="1"/>
</dbReference>
<evidence type="ECO:0000313" key="15">
    <source>
        <dbReference type="EMBL" id="MDE52304.1"/>
    </source>
</evidence>
<evidence type="ECO:0000256" key="5">
    <source>
        <dbReference type="ARBA" id="ARBA00022989"/>
    </source>
</evidence>
<dbReference type="Gene3D" id="3.10.580.10">
    <property type="entry name" value="CBS-domain"/>
    <property type="match status" value="1"/>
</dbReference>
<dbReference type="Pfam" id="PF01595">
    <property type="entry name" value="CNNM"/>
    <property type="match status" value="1"/>
</dbReference>
<evidence type="ECO:0000256" key="8">
    <source>
        <dbReference type="PROSITE-ProRule" id="PRU00703"/>
    </source>
</evidence>
<dbReference type="CDD" id="cd04590">
    <property type="entry name" value="CBS_pair_CorC_HlyC_assoc"/>
    <property type="match status" value="1"/>
</dbReference>
<evidence type="ECO:0000256" key="12">
    <source>
        <dbReference type="SAM" id="SignalP"/>
    </source>
</evidence>